<dbReference type="InterPro" id="IPR000086">
    <property type="entry name" value="NUDIX_hydrolase_dom"/>
</dbReference>
<accession>A0A8J3T954</accession>
<dbReference type="GO" id="GO:0019693">
    <property type="term" value="P:ribose phosphate metabolic process"/>
    <property type="evidence" value="ECO:0007669"/>
    <property type="project" value="TreeGrafter"/>
</dbReference>
<sequence length="178" mass="19820">MQWRVHSEQSLYADQWLDIRLADVELPSGDRIDHRVIRTGPGAGVVAVNEQREVLLLWRHRFITDTWAYEIPMGGIDPGEDPASAAARELEEETGWRPGPLRPLLYVEPSNGLMDARHHIFITNTAVHIGNPTEAFEADHTAWIPLAKVPDMIAARQIVGGTTVAALLYALTETTIRA</sequence>
<proteinExistence type="inferred from homology"/>
<reference evidence="6" key="1">
    <citation type="submission" date="2021-01" db="EMBL/GenBank/DDBJ databases">
        <title>Whole genome shotgun sequence of Planosporangium mesophilum NBRC 109066.</title>
        <authorList>
            <person name="Komaki H."/>
            <person name="Tamura T."/>
        </authorList>
    </citation>
    <scope>NUCLEOTIDE SEQUENCE</scope>
    <source>
        <strain evidence="6">NBRC 109066</strain>
    </source>
</reference>
<comment type="similarity">
    <text evidence="2 4">Belongs to the Nudix hydrolase family.</text>
</comment>
<evidence type="ECO:0000256" key="1">
    <source>
        <dbReference type="ARBA" id="ARBA00001946"/>
    </source>
</evidence>
<dbReference type="GO" id="GO:0005829">
    <property type="term" value="C:cytosol"/>
    <property type="evidence" value="ECO:0007669"/>
    <property type="project" value="TreeGrafter"/>
</dbReference>
<dbReference type="PANTHER" id="PTHR11839:SF18">
    <property type="entry name" value="NUDIX HYDROLASE DOMAIN-CONTAINING PROTEIN"/>
    <property type="match status" value="1"/>
</dbReference>
<comment type="caution">
    <text evidence="6">The sequence shown here is derived from an EMBL/GenBank/DDBJ whole genome shotgun (WGS) entry which is preliminary data.</text>
</comment>
<dbReference type="GO" id="GO:0016462">
    <property type="term" value="F:pyrophosphatase activity"/>
    <property type="evidence" value="ECO:0007669"/>
    <property type="project" value="UniProtKB-ARBA"/>
</dbReference>
<dbReference type="EMBL" id="BOON01000008">
    <property type="protein sequence ID" value="GII21557.1"/>
    <property type="molecule type" value="Genomic_DNA"/>
</dbReference>
<comment type="cofactor">
    <cofactor evidence="1">
        <name>Mg(2+)</name>
        <dbReference type="ChEBI" id="CHEBI:18420"/>
    </cofactor>
</comment>
<dbReference type="Gene3D" id="3.90.79.10">
    <property type="entry name" value="Nucleoside Triphosphate Pyrophosphohydrolase"/>
    <property type="match status" value="1"/>
</dbReference>
<keyword evidence="7" id="KW-1185">Reference proteome</keyword>
<name>A0A8J3T954_9ACTN</name>
<keyword evidence="3 4" id="KW-0378">Hydrolase</keyword>
<feature type="domain" description="Nudix hydrolase" evidence="5">
    <location>
        <begin position="38"/>
        <end position="166"/>
    </location>
</feature>
<dbReference type="CDD" id="cd03424">
    <property type="entry name" value="NUDIX_ADPRase_Nudt5_UGPPase_Nudt14"/>
    <property type="match status" value="1"/>
</dbReference>
<dbReference type="GO" id="GO:0006753">
    <property type="term" value="P:nucleoside phosphate metabolic process"/>
    <property type="evidence" value="ECO:0007669"/>
    <property type="project" value="TreeGrafter"/>
</dbReference>
<dbReference type="PROSITE" id="PS00893">
    <property type="entry name" value="NUDIX_BOX"/>
    <property type="match status" value="1"/>
</dbReference>
<dbReference type="AlphaFoldDB" id="A0A8J3T954"/>
<dbReference type="Proteomes" id="UP000599074">
    <property type="component" value="Unassembled WGS sequence"/>
</dbReference>
<evidence type="ECO:0000256" key="4">
    <source>
        <dbReference type="RuleBase" id="RU003476"/>
    </source>
</evidence>
<dbReference type="InterPro" id="IPR020084">
    <property type="entry name" value="NUDIX_hydrolase_CS"/>
</dbReference>
<evidence type="ECO:0000256" key="2">
    <source>
        <dbReference type="ARBA" id="ARBA00005582"/>
    </source>
</evidence>
<organism evidence="6 7">
    <name type="scientific">Planosporangium mesophilum</name>
    <dbReference type="NCBI Taxonomy" id="689768"/>
    <lineage>
        <taxon>Bacteria</taxon>
        <taxon>Bacillati</taxon>
        <taxon>Actinomycetota</taxon>
        <taxon>Actinomycetes</taxon>
        <taxon>Micromonosporales</taxon>
        <taxon>Micromonosporaceae</taxon>
        <taxon>Planosporangium</taxon>
    </lineage>
</organism>
<dbReference type="PANTHER" id="PTHR11839">
    <property type="entry name" value="UDP/ADP-SUGAR PYROPHOSPHATASE"/>
    <property type="match status" value="1"/>
</dbReference>
<gene>
    <name evidence="6" type="ORF">Pme01_11540</name>
</gene>
<dbReference type="SUPFAM" id="SSF55811">
    <property type="entry name" value="Nudix"/>
    <property type="match status" value="1"/>
</dbReference>
<evidence type="ECO:0000313" key="7">
    <source>
        <dbReference type="Proteomes" id="UP000599074"/>
    </source>
</evidence>
<evidence type="ECO:0000256" key="3">
    <source>
        <dbReference type="ARBA" id="ARBA00022801"/>
    </source>
</evidence>
<dbReference type="PRINTS" id="PR00502">
    <property type="entry name" value="NUDIXFAMILY"/>
</dbReference>
<dbReference type="PROSITE" id="PS51462">
    <property type="entry name" value="NUDIX"/>
    <property type="match status" value="1"/>
</dbReference>
<evidence type="ECO:0000259" key="5">
    <source>
        <dbReference type="PROSITE" id="PS51462"/>
    </source>
</evidence>
<dbReference type="InterPro" id="IPR015797">
    <property type="entry name" value="NUDIX_hydrolase-like_dom_sf"/>
</dbReference>
<dbReference type="InterPro" id="IPR020476">
    <property type="entry name" value="Nudix_hydrolase"/>
</dbReference>
<evidence type="ECO:0000313" key="6">
    <source>
        <dbReference type="EMBL" id="GII21557.1"/>
    </source>
</evidence>
<protein>
    <submittedName>
        <fullName evidence="6">NUDIX hydrolase</fullName>
    </submittedName>
</protein>
<dbReference type="Pfam" id="PF00293">
    <property type="entry name" value="NUDIX"/>
    <property type="match status" value="1"/>
</dbReference>